<evidence type="ECO:0000313" key="14">
    <source>
        <dbReference type="Proteomes" id="UP001235939"/>
    </source>
</evidence>
<dbReference type="InterPro" id="IPR036837">
    <property type="entry name" value="Cation_efflux_CTD_sf"/>
</dbReference>
<keyword evidence="7" id="KW-0406">Ion transport</keyword>
<dbReference type="SUPFAM" id="SSF160240">
    <property type="entry name" value="Cation efflux protein cytoplasmic domain-like"/>
    <property type="match status" value="1"/>
</dbReference>
<evidence type="ECO:0000256" key="9">
    <source>
        <dbReference type="SAM" id="MobiDB-lite"/>
    </source>
</evidence>
<evidence type="ECO:0000259" key="11">
    <source>
        <dbReference type="Pfam" id="PF01545"/>
    </source>
</evidence>
<keyword evidence="5" id="KW-0864">Zinc transport</keyword>
<evidence type="ECO:0000256" key="2">
    <source>
        <dbReference type="ARBA" id="ARBA00008873"/>
    </source>
</evidence>
<keyword evidence="3" id="KW-0813">Transport</keyword>
<evidence type="ECO:0000256" key="8">
    <source>
        <dbReference type="ARBA" id="ARBA00023136"/>
    </source>
</evidence>
<evidence type="ECO:0000256" key="7">
    <source>
        <dbReference type="ARBA" id="ARBA00023065"/>
    </source>
</evidence>
<evidence type="ECO:0000259" key="12">
    <source>
        <dbReference type="Pfam" id="PF16916"/>
    </source>
</evidence>
<sequence>MDDILPSHREPGFCPTQPDAQHPVMSPSLSRHRPRSSRDSVTSNVSNPGATMEAGMDRAHLLSLFGVKVSKKRKSPSMRPEVCAQSRESHCHEAYEDQGTSSAVAQRKLIIASIMCLVFMITEVIGGVVANSLAIATDAAHLLTDFGSFLISLVAIWLSSYPATRQLNFGWQRAGESSRTGLMLRGQMGGLHNNKLEMFSLQPSGDCGAEVIGALVSVLLIWVVTGVLVYMAIERCMSQNFHLDARVMLLTAFLAITFNLMMAFVLGHHGHSHGGASHKNLNLRAAMIHVIGDLLQSLGVFTGALLIYFKTTNFYIFIGFPIQTKAKYVVRDVGNTPPTLMCEQPTWIIIDPICTFIFSVFVLITTLSILREILQILMEGAPLGVDFVKIYQTLYSLPGVIKVHNLRIWSLSLNKAALSAHIAIDLTLSDPLHTLKIATRRIVDEYNIRDITLQVEEYKKEMQECFHCQIPV</sequence>
<dbReference type="SUPFAM" id="SSF161111">
    <property type="entry name" value="Cation efflux protein transmembrane domain-like"/>
    <property type="match status" value="2"/>
</dbReference>
<evidence type="ECO:0000256" key="4">
    <source>
        <dbReference type="ARBA" id="ARBA00022692"/>
    </source>
</evidence>
<feature type="compositionally biased region" description="Basic and acidic residues" evidence="9">
    <location>
        <begin position="1"/>
        <end position="11"/>
    </location>
</feature>
<keyword evidence="6 10" id="KW-1133">Transmembrane helix</keyword>
<feature type="transmembrane region" description="Helical" evidence="10">
    <location>
        <begin position="347"/>
        <end position="370"/>
    </location>
</feature>
<evidence type="ECO:0000256" key="6">
    <source>
        <dbReference type="ARBA" id="ARBA00022989"/>
    </source>
</evidence>
<feature type="domain" description="Cation efflux protein transmembrane" evidence="11">
    <location>
        <begin position="209"/>
        <end position="311"/>
    </location>
</feature>
<dbReference type="InterPro" id="IPR050681">
    <property type="entry name" value="CDF/SLC30A"/>
</dbReference>
<evidence type="ECO:0000313" key="13">
    <source>
        <dbReference type="EMBL" id="UYV60297.1"/>
    </source>
</evidence>
<dbReference type="PANTHER" id="PTHR11562">
    <property type="entry name" value="CATION EFFLUX PROTEIN/ ZINC TRANSPORTER"/>
    <property type="match status" value="1"/>
</dbReference>
<dbReference type="Gene3D" id="1.20.1510.10">
    <property type="entry name" value="Cation efflux protein transmembrane domain"/>
    <property type="match status" value="2"/>
</dbReference>
<feature type="transmembrane region" description="Helical" evidence="10">
    <location>
        <begin position="139"/>
        <end position="158"/>
    </location>
</feature>
<protein>
    <submittedName>
        <fullName evidence="13">SLC30A2</fullName>
    </submittedName>
</protein>
<keyword evidence="14" id="KW-1185">Reference proteome</keyword>
<gene>
    <name evidence="13" type="ORF">LAZ67_1000768</name>
</gene>
<evidence type="ECO:0000256" key="3">
    <source>
        <dbReference type="ARBA" id="ARBA00022448"/>
    </source>
</evidence>
<keyword evidence="5" id="KW-0862">Zinc</keyword>
<evidence type="ECO:0000256" key="1">
    <source>
        <dbReference type="ARBA" id="ARBA00004141"/>
    </source>
</evidence>
<comment type="subcellular location">
    <subcellularLocation>
        <location evidence="1">Membrane</location>
        <topology evidence="1">Multi-pass membrane protein</topology>
    </subcellularLocation>
</comment>
<evidence type="ECO:0000256" key="5">
    <source>
        <dbReference type="ARBA" id="ARBA00022906"/>
    </source>
</evidence>
<evidence type="ECO:0000256" key="10">
    <source>
        <dbReference type="SAM" id="Phobius"/>
    </source>
</evidence>
<name>A0ABY6JUW1_9ARAC</name>
<feature type="transmembrane region" description="Helical" evidence="10">
    <location>
        <begin position="211"/>
        <end position="233"/>
    </location>
</feature>
<dbReference type="Pfam" id="PF01545">
    <property type="entry name" value="Cation_efflux"/>
    <property type="match status" value="2"/>
</dbReference>
<dbReference type="InterPro" id="IPR027469">
    <property type="entry name" value="Cation_efflux_TMD_sf"/>
</dbReference>
<feature type="transmembrane region" description="Helical" evidence="10">
    <location>
        <begin position="286"/>
        <end position="309"/>
    </location>
</feature>
<accession>A0ABY6JUW1</accession>
<reference evidence="13 14" key="1">
    <citation type="submission" date="2022-01" db="EMBL/GenBank/DDBJ databases">
        <title>A chromosomal length assembly of Cordylochernes scorpioides.</title>
        <authorList>
            <person name="Zeh D."/>
            <person name="Zeh J."/>
        </authorList>
    </citation>
    <scope>NUCLEOTIDE SEQUENCE [LARGE SCALE GENOMIC DNA]</scope>
    <source>
        <strain evidence="13">IN4F17</strain>
        <tissue evidence="13">Whole Body</tissue>
    </source>
</reference>
<proteinExistence type="inferred from homology"/>
<dbReference type="InterPro" id="IPR058533">
    <property type="entry name" value="Cation_efflux_TM"/>
</dbReference>
<feature type="domain" description="Cation efflux protein cytoplasmic" evidence="12">
    <location>
        <begin position="385"/>
        <end position="458"/>
    </location>
</feature>
<feature type="region of interest" description="Disordered" evidence="9">
    <location>
        <begin position="1"/>
        <end position="52"/>
    </location>
</feature>
<dbReference type="InterPro" id="IPR027470">
    <property type="entry name" value="Cation_efflux_CTD"/>
</dbReference>
<dbReference type="PANTHER" id="PTHR11562:SF17">
    <property type="entry name" value="RE54080P-RELATED"/>
    <property type="match status" value="1"/>
</dbReference>
<dbReference type="Pfam" id="PF16916">
    <property type="entry name" value="ZT_dimer"/>
    <property type="match status" value="1"/>
</dbReference>
<comment type="similarity">
    <text evidence="2">Belongs to the cation diffusion facilitator (CDF) transporter (TC 2.A.4) family. SLC30A subfamily.</text>
</comment>
<feature type="domain" description="Cation efflux protein transmembrane" evidence="11">
    <location>
        <begin position="109"/>
        <end position="174"/>
    </location>
</feature>
<dbReference type="Proteomes" id="UP001235939">
    <property type="component" value="Chromosome 01"/>
</dbReference>
<organism evidence="13 14">
    <name type="scientific">Cordylochernes scorpioides</name>
    <dbReference type="NCBI Taxonomy" id="51811"/>
    <lineage>
        <taxon>Eukaryota</taxon>
        <taxon>Metazoa</taxon>
        <taxon>Ecdysozoa</taxon>
        <taxon>Arthropoda</taxon>
        <taxon>Chelicerata</taxon>
        <taxon>Arachnida</taxon>
        <taxon>Pseudoscorpiones</taxon>
        <taxon>Cheliferoidea</taxon>
        <taxon>Chernetidae</taxon>
        <taxon>Cordylochernes</taxon>
    </lineage>
</organism>
<feature type="transmembrane region" description="Helical" evidence="10">
    <location>
        <begin position="245"/>
        <end position="266"/>
    </location>
</feature>
<keyword evidence="4 10" id="KW-0812">Transmembrane</keyword>
<dbReference type="EMBL" id="CP092863">
    <property type="protein sequence ID" value="UYV60297.1"/>
    <property type="molecule type" value="Genomic_DNA"/>
</dbReference>
<feature type="transmembrane region" description="Helical" evidence="10">
    <location>
        <begin position="109"/>
        <end position="133"/>
    </location>
</feature>
<keyword evidence="8 10" id="KW-0472">Membrane</keyword>